<keyword evidence="1" id="KW-1133">Transmembrane helix</keyword>
<gene>
    <name evidence="2" type="ORF">NT03LS_2468</name>
</gene>
<dbReference type="HOGENOM" id="CLU_2763893_0_0_9"/>
<proteinExistence type="predicted"/>
<sequence>MTLFDLAKKNIRHNFVHYFLYFASMIFSIMIYFTFLVLSKDPSVVERIDKSTKLSTAFSTSSIILLIFVA</sequence>
<organism evidence="2">
    <name type="scientific">Listeria seeligeri FSL N1-067</name>
    <dbReference type="NCBI Taxonomy" id="702453"/>
    <lineage>
        <taxon>Bacteria</taxon>
        <taxon>Bacillati</taxon>
        <taxon>Bacillota</taxon>
        <taxon>Bacilli</taxon>
        <taxon>Bacillales</taxon>
        <taxon>Listeriaceae</taxon>
        <taxon>Listeria</taxon>
    </lineage>
</organism>
<protein>
    <submittedName>
        <fullName evidence="2">ABC transporter, permease protein</fullName>
    </submittedName>
</protein>
<feature type="transmembrane region" description="Helical" evidence="1">
    <location>
        <begin position="18"/>
        <end position="39"/>
    </location>
</feature>
<name>E3ZSI0_LISSE</name>
<keyword evidence="1" id="KW-0472">Membrane</keyword>
<dbReference type="InterPro" id="IPR052536">
    <property type="entry name" value="ABC-4_Integral_Memb_Prot"/>
</dbReference>
<reference evidence="2" key="1">
    <citation type="journal article" date="2010" name="Microbiol. Resour. Announc.">
        <title>Comparative genomics of the bacterial genus Listeria: Genome evolution is characterized by limited gene acquisition and limited gene loss.</title>
        <authorList>
            <person name="den Bakker H.C."/>
            <person name="Cummings C.A."/>
            <person name="Ferreira V."/>
            <person name="Vatta P."/>
            <person name="Orsi R.H."/>
            <person name="Degoricija L."/>
            <person name="Barker M."/>
            <person name="Petrauskene O."/>
            <person name="Furtado M.R."/>
            <person name="Wiedmann M."/>
        </authorList>
    </citation>
    <scope>NUCLEOTIDE SEQUENCE [LARGE SCALE GENOMIC DNA]</scope>
    <source>
        <strain evidence="2">FSL N1-067</strain>
    </source>
</reference>
<evidence type="ECO:0000256" key="1">
    <source>
        <dbReference type="SAM" id="Phobius"/>
    </source>
</evidence>
<evidence type="ECO:0000313" key="2">
    <source>
        <dbReference type="EMBL" id="EFR99426.1"/>
    </source>
</evidence>
<comment type="caution">
    <text evidence="2">The sequence shown here is derived from an EMBL/GenBank/DDBJ whole genome shotgun (WGS) entry which is preliminary data.</text>
</comment>
<dbReference type="PANTHER" id="PTHR46795:SF3">
    <property type="entry name" value="ABC TRANSPORTER PERMEASE"/>
    <property type="match status" value="1"/>
</dbReference>
<keyword evidence="1" id="KW-0812">Transmembrane</keyword>
<dbReference type="PANTHER" id="PTHR46795">
    <property type="entry name" value="ABC TRANSPORTER PERMEASE-RELATED-RELATED"/>
    <property type="match status" value="1"/>
</dbReference>
<dbReference type="Proteomes" id="UP000004302">
    <property type="component" value="Chromosome"/>
</dbReference>
<feature type="non-terminal residue" evidence="2">
    <location>
        <position position="70"/>
    </location>
</feature>
<dbReference type="AlphaFoldDB" id="E3ZSI0"/>
<dbReference type="EMBL" id="ADXJ01000823">
    <property type="protein sequence ID" value="EFR99426.1"/>
    <property type="molecule type" value="Genomic_DNA"/>
</dbReference>
<accession>E3ZSI0</accession>